<dbReference type="Proteomes" id="UP000245423">
    <property type="component" value="Chromosome 1"/>
</dbReference>
<sequence length="358" mass="39291">MKRRDIMEKIETKIIKVNEINPEEELILEGAKFIKEGKLVAFPTETVYGLGANGLNEEAVKEIFVAKGRPQDNPLILHVSSIEDIRPLVKSVSKEAEILMKKFWPGPLTLLFKKSKKVPNIITAGLDTVAIRMPNNPIALGLIKNSGMPIAAPSANTSGKPSPTSADHVIEDLYGKVHMIIDGGSTGVGLESTVLDLTEEIPMILRPGAITLEDLQSIIPNVEEDLSIIKNSNDIVPKSPGQKYRHYAPKADMLVFVGDVENMVMEIKVQAKEFISQEKTVGIMATEETKDRYGQGIIISVGSRKNMETIGHNLFNTIRLFDQKEVDIILAEGVELSYIGTAIMNRLKKASGGNIIKV</sequence>
<evidence type="ECO:0000256" key="12">
    <source>
        <dbReference type="ARBA" id="ARBA00048366"/>
    </source>
</evidence>
<feature type="domain" description="YrdC-like" evidence="15">
    <location>
        <begin position="24"/>
        <end position="210"/>
    </location>
</feature>
<dbReference type="InterPro" id="IPR050156">
    <property type="entry name" value="TC-AMP_synthase_SUA5"/>
</dbReference>
<evidence type="ECO:0000256" key="9">
    <source>
        <dbReference type="ARBA" id="ARBA00022741"/>
    </source>
</evidence>
<feature type="binding site" evidence="14">
    <location>
        <position position="78"/>
    </location>
    <ligand>
        <name>L-threonine</name>
        <dbReference type="ChEBI" id="CHEBI:57926"/>
    </ligand>
</feature>
<evidence type="ECO:0000256" key="5">
    <source>
        <dbReference type="ARBA" id="ARBA00022490"/>
    </source>
</evidence>
<dbReference type="GO" id="GO:0003725">
    <property type="term" value="F:double-stranded RNA binding"/>
    <property type="evidence" value="ECO:0007669"/>
    <property type="project" value="UniProtKB-UniRule"/>
</dbReference>
<evidence type="ECO:0000256" key="8">
    <source>
        <dbReference type="ARBA" id="ARBA00022695"/>
    </source>
</evidence>
<dbReference type="GO" id="GO:0000049">
    <property type="term" value="F:tRNA binding"/>
    <property type="evidence" value="ECO:0007669"/>
    <property type="project" value="TreeGrafter"/>
</dbReference>
<dbReference type="InterPro" id="IPR006070">
    <property type="entry name" value="Sua5-like_dom"/>
</dbReference>
<feature type="binding site" evidence="14">
    <location>
        <position position="46"/>
    </location>
    <ligand>
        <name>L-threonine</name>
        <dbReference type="ChEBI" id="CHEBI:57926"/>
    </ligand>
</feature>
<dbReference type="PIRSF" id="PIRSF004930">
    <property type="entry name" value="Tln_factor_SUA5"/>
    <property type="match status" value="1"/>
</dbReference>
<keyword evidence="7 13" id="KW-0819">tRNA processing</keyword>
<evidence type="ECO:0000256" key="4">
    <source>
        <dbReference type="ARBA" id="ARBA00015492"/>
    </source>
</evidence>
<dbReference type="InterPro" id="IPR038385">
    <property type="entry name" value="Sua5/YwlC_C"/>
</dbReference>
<keyword evidence="8 13" id="KW-0548">Nucleotidyltransferase</keyword>
<feature type="binding site" evidence="14">
    <location>
        <position position="132"/>
    </location>
    <ligand>
        <name>L-threonine</name>
        <dbReference type="ChEBI" id="CHEBI:57926"/>
    </ligand>
</feature>
<feature type="binding site" evidence="14">
    <location>
        <position position="247"/>
    </location>
    <ligand>
        <name>ATP</name>
        <dbReference type="ChEBI" id="CHEBI:30616"/>
    </ligand>
</feature>
<evidence type="ECO:0000256" key="10">
    <source>
        <dbReference type="ARBA" id="ARBA00022840"/>
    </source>
</evidence>
<dbReference type="EC" id="2.7.7.87" evidence="3 13"/>
<accession>A0A1M4PM95</accession>
<evidence type="ECO:0000313" key="17">
    <source>
        <dbReference type="Proteomes" id="UP000245423"/>
    </source>
</evidence>
<dbReference type="InterPro" id="IPR005145">
    <property type="entry name" value="Sua5_C"/>
</dbReference>
<proteinExistence type="inferred from homology"/>
<keyword evidence="10 13" id="KW-0067">ATP-binding</keyword>
<comment type="function">
    <text evidence="13">Required for the formation of a threonylcarbamoyl group on adenosine at position 37 (t(6)A37) in tRNAs that read codons beginning with adenine.</text>
</comment>
<keyword evidence="6 13" id="KW-0808">Transferase</keyword>
<evidence type="ECO:0000256" key="11">
    <source>
        <dbReference type="ARBA" id="ARBA00029774"/>
    </source>
</evidence>
<dbReference type="GO" id="GO:0061710">
    <property type="term" value="F:L-threonylcarbamoyladenylate synthase"/>
    <property type="evidence" value="ECO:0007669"/>
    <property type="project" value="UniProtKB-EC"/>
</dbReference>
<evidence type="ECO:0000256" key="6">
    <source>
        <dbReference type="ARBA" id="ARBA00022679"/>
    </source>
</evidence>
<feature type="binding site" evidence="14">
    <location>
        <position position="154"/>
    </location>
    <ligand>
        <name>ATP</name>
        <dbReference type="ChEBI" id="CHEBI:30616"/>
    </ligand>
</feature>
<dbReference type="GO" id="GO:0005737">
    <property type="term" value="C:cytoplasm"/>
    <property type="evidence" value="ECO:0007669"/>
    <property type="project" value="UniProtKB-SubCell"/>
</dbReference>
<evidence type="ECO:0000256" key="3">
    <source>
        <dbReference type="ARBA" id="ARBA00012584"/>
    </source>
</evidence>
<feature type="binding site" evidence="14">
    <location>
        <position position="73"/>
    </location>
    <ligand>
        <name>ATP</name>
        <dbReference type="ChEBI" id="CHEBI:30616"/>
    </ligand>
</feature>
<dbReference type="Gene3D" id="3.90.870.10">
    <property type="entry name" value="DHBP synthase"/>
    <property type="match status" value="1"/>
</dbReference>
<evidence type="ECO:0000259" key="15">
    <source>
        <dbReference type="PROSITE" id="PS51163"/>
    </source>
</evidence>
<dbReference type="AlphaFoldDB" id="A0A1M4PM95"/>
<evidence type="ECO:0000256" key="14">
    <source>
        <dbReference type="PIRSR" id="PIRSR004930-1"/>
    </source>
</evidence>
<dbReference type="InterPro" id="IPR010923">
    <property type="entry name" value="T(6)A37_SUA5"/>
</dbReference>
<dbReference type="SUPFAM" id="SSF55821">
    <property type="entry name" value="YrdC/RibB"/>
    <property type="match status" value="1"/>
</dbReference>
<reference evidence="16 17" key="1">
    <citation type="submission" date="2016-11" db="EMBL/GenBank/DDBJ databases">
        <authorList>
            <person name="Manzoor S."/>
        </authorList>
    </citation>
    <scope>NUCLEOTIDE SEQUENCE [LARGE SCALE GENOMIC DNA]</scope>
    <source>
        <strain evidence="16">Clostridium ultunense strain Esp</strain>
    </source>
</reference>
<dbReference type="GO" id="GO:0008033">
    <property type="term" value="P:tRNA processing"/>
    <property type="evidence" value="ECO:0007669"/>
    <property type="project" value="UniProtKB-KW"/>
</dbReference>
<evidence type="ECO:0000313" key="16">
    <source>
        <dbReference type="EMBL" id="SHD76582.1"/>
    </source>
</evidence>
<comment type="similarity">
    <text evidence="2 13">Belongs to the SUA5 family.</text>
</comment>
<keyword evidence="17" id="KW-1185">Reference proteome</keyword>
<feature type="binding site" evidence="14">
    <location>
        <position position="192"/>
    </location>
    <ligand>
        <name>L-threonine</name>
        <dbReference type="ChEBI" id="CHEBI:57926"/>
    </ligand>
</feature>
<dbReference type="Gene3D" id="3.40.50.11030">
    <property type="entry name" value="Threonylcarbamoyl-AMP synthase, C-terminal domain"/>
    <property type="match status" value="1"/>
</dbReference>
<name>A0A1M4PM95_9FIRM</name>
<keyword evidence="5 13" id="KW-0963">Cytoplasm</keyword>
<evidence type="ECO:0000256" key="13">
    <source>
        <dbReference type="PIRNR" id="PIRNR004930"/>
    </source>
</evidence>
<dbReference type="FunFam" id="3.90.870.10:FF:000008">
    <property type="entry name" value="Threonylcarbamoyl-AMP synthase"/>
    <property type="match status" value="1"/>
</dbReference>
<dbReference type="GO" id="GO:0006450">
    <property type="term" value="P:regulation of translational fidelity"/>
    <property type="evidence" value="ECO:0007669"/>
    <property type="project" value="TreeGrafter"/>
</dbReference>
<dbReference type="PANTHER" id="PTHR17490:SF16">
    <property type="entry name" value="THREONYLCARBAMOYL-AMP SYNTHASE"/>
    <property type="match status" value="1"/>
</dbReference>
<dbReference type="InterPro" id="IPR017945">
    <property type="entry name" value="DHBP_synth_RibB-like_a/b_dom"/>
</dbReference>
<dbReference type="PROSITE" id="PS51163">
    <property type="entry name" value="YRDC"/>
    <property type="match status" value="1"/>
</dbReference>
<dbReference type="PANTHER" id="PTHR17490">
    <property type="entry name" value="SUA5"/>
    <property type="match status" value="1"/>
</dbReference>
<dbReference type="GO" id="GO:0005524">
    <property type="term" value="F:ATP binding"/>
    <property type="evidence" value="ECO:0007669"/>
    <property type="project" value="UniProtKB-UniRule"/>
</dbReference>
<comment type="catalytic activity">
    <reaction evidence="12 13">
        <text>L-threonine + hydrogencarbonate + ATP = L-threonylcarbamoyladenylate + diphosphate + H2O</text>
        <dbReference type="Rhea" id="RHEA:36407"/>
        <dbReference type="ChEBI" id="CHEBI:15377"/>
        <dbReference type="ChEBI" id="CHEBI:17544"/>
        <dbReference type="ChEBI" id="CHEBI:30616"/>
        <dbReference type="ChEBI" id="CHEBI:33019"/>
        <dbReference type="ChEBI" id="CHEBI:57926"/>
        <dbReference type="ChEBI" id="CHEBI:73682"/>
        <dbReference type="EC" id="2.7.7.87"/>
    </reaction>
</comment>
<feature type="binding site" evidence="14">
    <location>
        <position position="69"/>
    </location>
    <ligand>
        <name>ATP</name>
        <dbReference type="ChEBI" id="CHEBI:30616"/>
    </ligand>
</feature>
<dbReference type="NCBIfam" id="TIGR00057">
    <property type="entry name" value="L-threonylcarbamoyladenylate synthase"/>
    <property type="match status" value="1"/>
</dbReference>
<comment type="subcellular location">
    <subcellularLocation>
        <location evidence="1 13">Cytoplasm</location>
    </subcellularLocation>
</comment>
<evidence type="ECO:0000256" key="1">
    <source>
        <dbReference type="ARBA" id="ARBA00004496"/>
    </source>
</evidence>
<feature type="binding site" evidence="14">
    <location>
        <position position="206"/>
    </location>
    <ligand>
        <name>ATP</name>
        <dbReference type="ChEBI" id="CHEBI:30616"/>
    </ligand>
</feature>
<keyword evidence="9 13" id="KW-0547">Nucleotide-binding</keyword>
<evidence type="ECO:0000256" key="7">
    <source>
        <dbReference type="ARBA" id="ARBA00022694"/>
    </source>
</evidence>
<dbReference type="EMBL" id="LT669839">
    <property type="protein sequence ID" value="SHD76582.1"/>
    <property type="molecule type" value="Genomic_DNA"/>
</dbReference>
<gene>
    <name evidence="16" type="primary">tsaC</name>
    <name evidence="16" type="ORF">CUESP1_1209</name>
</gene>
<dbReference type="Pfam" id="PF03481">
    <property type="entry name" value="Sua5_C"/>
    <property type="match status" value="1"/>
</dbReference>
<feature type="binding site" evidence="14">
    <location>
        <position position="152"/>
    </location>
    <ligand>
        <name>ATP</name>
        <dbReference type="ChEBI" id="CHEBI:30616"/>
    </ligand>
</feature>
<evidence type="ECO:0000256" key="2">
    <source>
        <dbReference type="ARBA" id="ARBA00007663"/>
    </source>
</evidence>
<feature type="binding site" evidence="14">
    <location>
        <position position="128"/>
    </location>
    <ligand>
        <name>ATP</name>
        <dbReference type="ChEBI" id="CHEBI:30616"/>
    </ligand>
</feature>
<feature type="binding site" evidence="14">
    <location>
        <position position="162"/>
    </location>
    <ligand>
        <name>ATP</name>
        <dbReference type="ChEBI" id="CHEBI:30616"/>
    </ligand>
</feature>
<protein>
    <recommendedName>
        <fullName evidence="4 13">Threonylcarbamoyl-AMP synthase</fullName>
        <shortName evidence="13">TC-AMP synthase</shortName>
        <ecNumber evidence="3 13">2.7.7.87</ecNumber>
    </recommendedName>
    <alternativeName>
        <fullName evidence="11 13">L-threonylcarbamoyladenylate synthase</fullName>
    </alternativeName>
</protein>
<dbReference type="Pfam" id="PF01300">
    <property type="entry name" value="Sua5_yciO_yrdC"/>
    <property type="match status" value="1"/>
</dbReference>
<organism evidence="16 17">
    <name type="scientific">[Clostridium] ultunense Esp</name>
    <dbReference type="NCBI Taxonomy" id="1288971"/>
    <lineage>
        <taxon>Bacteria</taxon>
        <taxon>Bacillati</taxon>
        <taxon>Bacillota</taxon>
        <taxon>Tissierellia</taxon>
        <taxon>Tissierellales</taxon>
        <taxon>Tepidimicrobiaceae</taxon>
        <taxon>Schnuerera</taxon>
    </lineage>
</organism>